<protein>
    <submittedName>
        <fullName evidence="1">Uncharacterized protein</fullName>
    </submittedName>
</protein>
<accession>A0A941IKN5</accession>
<evidence type="ECO:0000313" key="1">
    <source>
        <dbReference type="EMBL" id="MBR7828283.1"/>
    </source>
</evidence>
<dbReference type="RefSeq" id="WP_212519421.1">
    <property type="nucleotide sequence ID" value="NZ_JAGSOH010000053.1"/>
</dbReference>
<dbReference type="EMBL" id="JAGSOH010000053">
    <property type="protein sequence ID" value="MBR7828283.1"/>
    <property type="molecule type" value="Genomic_DNA"/>
</dbReference>
<reference evidence="1" key="1">
    <citation type="submission" date="2021-04" db="EMBL/GenBank/DDBJ databases">
        <title>Genome based classification of Actinospica acidithermotolerans sp. nov., an actinobacterium isolated from an Indonesian hot spring.</title>
        <authorList>
            <person name="Kusuma A.B."/>
            <person name="Putra K.E."/>
            <person name="Nafisah S."/>
            <person name="Loh J."/>
            <person name="Nouioui I."/>
            <person name="Goodfellow M."/>
        </authorList>
    </citation>
    <scope>NUCLEOTIDE SEQUENCE</scope>
    <source>
        <strain evidence="1">MGRD01-02</strain>
    </source>
</reference>
<name>A0A941IKN5_9ACTN</name>
<comment type="caution">
    <text evidence="1">The sequence shown here is derived from an EMBL/GenBank/DDBJ whole genome shotgun (WGS) entry which is preliminary data.</text>
</comment>
<keyword evidence="2" id="KW-1185">Reference proteome</keyword>
<organism evidence="1 2">
    <name type="scientific">Actinospica acidithermotolerans</name>
    <dbReference type="NCBI Taxonomy" id="2828514"/>
    <lineage>
        <taxon>Bacteria</taxon>
        <taxon>Bacillati</taxon>
        <taxon>Actinomycetota</taxon>
        <taxon>Actinomycetes</taxon>
        <taxon>Catenulisporales</taxon>
        <taxon>Actinospicaceae</taxon>
        <taxon>Actinospica</taxon>
    </lineage>
</organism>
<sequence length="102" mass="11464">MAALFPESLLTRTDEVLAVFEVEVAALNDPSDEQVFTAVRNVVLALNRVNRENGGVGYETGEREQLCDYIDKTLAEFGIDVPALAERSDLGRYAITDRWRTW</sequence>
<evidence type="ECO:0000313" key="2">
    <source>
        <dbReference type="Proteomes" id="UP000676325"/>
    </source>
</evidence>
<dbReference type="AlphaFoldDB" id="A0A941IKN5"/>
<gene>
    <name evidence="1" type="ORF">KDK95_18360</name>
</gene>
<dbReference type="Proteomes" id="UP000676325">
    <property type="component" value="Unassembled WGS sequence"/>
</dbReference>
<proteinExistence type="predicted"/>